<dbReference type="InterPro" id="IPR036709">
    <property type="entry name" value="Autotransporte_beta_dom_sf"/>
</dbReference>
<evidence type="ECO:0000256" key="1">
    <source>
        <dbReference type="SAM" id="SignalP"/>
    </source>
</evidence>
<keyword evidence="1" id="KW-0732">Signal</keyword>
<dbReference type="GeneID" id="78527674"/>
<feature type="signal peptide" evidence="1">
    <location>
        <begin position="1"/>
        <end position="22"/>
    </location>
</feature>
<protein>
    <submittedName>
        <fullName evidence="2">DNA, contig: SP657</fullName>
    </submittedName>
</protein>
<comment type="caution">
    <text evidence="2">The sequence shown here is derived from an EMBL/GenBank/DDBJ whole genome shotgun (WGS) entry which is preliminary data.</text>
</comment>
<dbReference type="EMBL" id="BBJS01000057">
    <property type="protein sequence ID" value="GAN15432.1"/>
    <property type="molecule type" value="Genomic_DNA"/>
</dbReference>
<sequence length="259" mass="26134">MKTVLVATGLTMALMAAHPAHAQVTASVGADYSSGRYGTGQKISTASSTASLRAKHKRVSVFAALPVVQVDAPGNVVAPPGGPLGLPIFVDPTRPATRVRRSGLGDAVVGASVQLTEPRPHHLALAVTGSAKLPTASAARGLGTGKTDYTVLGEAAVPGKVTPFVSVGHSFVGQPDAYRLRDVTSARGGVALRVGKASEVNVSYNYASRASDQAADRQEIGAGLDTALSQRLSLGVQGSAGVSRGAPDAGAGVRLGLRL</sequence>
<keyword evidence="3" id="KW-1185">Reference proteome</keyword>
<reference evidence="2 3" key="1">
    <citation type="submission" date="2014-08" db="EMBL/GenBank/DDBJ databases">
        <title>Whole genome shotgun sequence of Sphingomonas paucimobilis NBRC 13935.</title>
        <authorList>
            <person name="Hosoyama A."/>
            <person name="Hashimoto M."/>
            <person name="Hosoyama Y."/>
            <person name="Noguchi M."/>
            <person name="Uohara A."/>
            <person name="Ohji S."/>
            <person name="Katano-Makiyama Y."/>
            <person name="Ichikawa N."/>
            <person name="Kimura A."/>
            <person name="Yamazoe A."/>
            <person name="Fujita N."/>
        </authorList>
    </citation>
    <scope>NUCLEOTIDE SEQUENCE [LARGE SCALE GENOMIC DNA]</scope>
    <source>
        <strain evidence="2 3">NBRC 13935</strain>
    </source>
</reference>
<feature type="chain" id="PRO_5002216349" evidence="1">
    <location>
        <begin position="23"/>
        <end position="259"/>
    </location>
</feature>
<evidence type="ECO:0000313" key="2">
    <source>
        <dbReference type="EMBL" id="GAN15432.1"/>
    </source>
</evidence>
<name>A0A0C9NGR9_SPHPI</name>
<dbReference type="Proteomes" id="UP000032025">
    <property type="component" value="Unassembled WGS sequence"/>
</dbReference>
<gene>
    <name evidence="2" type="ORF">SP6_57_00500</name>
</gene>
<proteinExistence type="predicted"/>
<dbReference type="SUPFAM" id="SSF103515">
    <property type="entry name" value="Autotransporter"/>
    <property type="match status" value="1"/>
</dbReference>
<dbReference type="InterPro" id="IPR025737">
    <property type="entry name" value="FApF"/>
</dbReference>
<dbReference type="RefSeq" id="WP_007406506.1">
    <property type="nucleotide sequence ID" value="NZ_BBJS01000057.1"/>
</dbReference>
<dbReference type="Pfam" id="PF13557">
    <property type="entry name" value="Phenol_MetA_deg"/>
    <property type="match status" value="1"/>
</dbReference>
<dbReference type="AlphaFoldDB" id="A0A0C9NGR9"/>
<organism evidence="2 3">
    <name type="scientific">Sphingomonas paucimobilis NBRC 13935</name>
    <dbReference type="NCBI Taxonomy" id="1219050"/>
    <lineage>
        <taxon>Bacteria</taxon>
        <taxon>Pseudomonadati</taxon>
        <taxon>Pseudomonadota</taxon>
        <taxon>Alphaproteobacteria</taxon>
        <taxon>Sphingomonadales</taxon>
        <taxon>Sphingomonadaceae</taxon>
        <taxon>Sphingomonas</taxon>
    </lineage>
</organism>
<evidence type="ECO:0000313" key="3">
    <source>
        <dbReference type="Proteomes" id="UP000032025"/>
    </source>
</evidence>
<accession>A0A0C9NGR9</accession>